<reference evidence="2 3" key="1">
    <citation type="submission" date="2019-06" db="EMBL/GenBank/DDBJ databases">
        <title>Sequencing the genomes of 1000 actinobacteria strains.</title>
        <authorList>
            <person name="Klenk H.-P."/>
        </authorList>
    </citation>
    <scope>NUCLEOTIDE SEQUENCE [LARGE SCALE GENOMIC DNA]</scope>
    <source>
        <strain evidence="2 3">DSM 45511</strain>
    </source>
</reference>
<protein>
    <submittedName>
        <fullName evidence="2">Carbohydrate ABC transporter substrate-binding protein (CUT1 family)</fullName>
    </submittedName>
</protein>
<proteinExistence type="predicted"/>
<organism evidence="2 3">
    <name type="scientific">Pseudonocardia cypriaca</name>
    <dbReference type="NCBI Taxonomy" id="882449"/>
    <lineage>
        <taxon>Bacteria</taxon>
        <taxon>Bacillati</taxon>
        <taxon>Actinomycetota</taxon>
        <taxon>Actinomycetes</taxon>
        <taxon>Pseudonocardiales</taxon>
        <taxon>Pseudonocardiaceae</taxon>
        <taxon>Pseudonocardia</taxon>
    </lineage>
</organism>
<dbReference type="InterPro" id="IPR050490">
    <property type="entry name" value="Bact_solute-bd_prot1"/>
</dbReference>
<dbReference type="SUPFAM" id="SSF53850">
    <property type="entry name" value="Periplasmic binding protein-like II"/>
    <property type="match status" value="1"/>
</dbReference>
<evidence type="ECO:0000256" key="1">
    <source>
        <dbReference type="SAM" id="SignalP"/>
    </source>
</evidence>
<dbReference type="InterPro" id="IPR006059">
    <property type="entry name" value="SBP"/>
</dbReference>
<evidence type="ECO:0000313" key="3">
    <source>
        <dbReference type="Proteomes" id="UP000319818"/>
    </source>
</evidence>
<dbReference type="EMBL" id="VFPH01000003">
    <property type="protein sequence ID" value="TQM35890.1"/>
    <property type="molecule type" value="Genomic_DNA"/>
</dbReference>
<feature type="signal peptide" evidence="1">
    <location>
        <begin position="1"/>
        <end position="23"/>
    </location>
</feature>
<evidence type="ECO:0000313" key="2">
    <source>
        <dbReference type="EMBL" id="TQM35890.1"/>
    </source>
</evidence>
<gene>
    <name evidence="2" type="ORF">FB388_7335</name>
</gene>
<keyword evidence="1" id="KW-0732">Signal</keyword>
<dbReference type="PROSITE" id="PS51257">
    <property type="entry name" value="PROKAR_LIPOPROTEIN"/>
    <property type="match status" value="1"/>
</dbReference>
<keyword evidence="3" id="KW-1185">Reference proteome</keyword>
<dbReference type="RefSeq" id="WP_142107185.1">
    <property type="nucleotide sequence ID" value="NZ_VFPH01000003.1"/>
</dbReference>
<dbReference type="Gene3D" id="3.40.190.10">
    <property type="entry name" value="Periplasmic binding protein-like II"/>
    <property type="match status" value="1"/>
</dbReference>
<dbReference type="PANTHER" id="PTHR43649">
    <property type="entry name" value="ARABINOSE-BINDING PROTEIN-RELATED"/>
    <property type="match status" value="1"/>
</dbReference>
<sequence>MIRSRSTLAAASVALAMALSACSGDSGAGGGGGGGGTTCDGPLTFWTWVPNIQSAVDLYEQTHPGTDVQVVNVGQGDEHYTQLRTVLTAGTGAPDAVQMEFKNIPAFVLTESLVDLREHGAAELENQFLPSAWRQVLVGEGIYGIPQDTGPMVMMYRKDIFDSLGIPVPTTWDEYVEAGRRIHASDPNRFIGHIGPDDAGGIQSLLWQAGSRPFQRQGETAITIDFSDEGAARWAKTFNTLVSEQLVEPVPGFTDEWYRGLTEGRYATWVAGAWAPTFLQTVIPQTEGLWRVAPMPNYGEPVTAENGGSSVAVTTQSECPAAAADFAKWLNGDPAAAKLLNEVSLLYPATSGLVESQEWLNAPMPFLGGQLANQVYVESSRQVAEGWQYTPFQDYTESVFPDTVGQAMVGRTDLQAGLNAWGERLRSYATEQGFQVQGS</sequence>
<comment type="caution">
    <text evidence="2">The sequence shown here is derived from an EMBL/GenBank/DDBJ whole genome shotgun (WGS) entry which is preliminary data.</text>
</comment>
<dbReference type="Proteomes" id="UP000319818">
    <property type="component" value="Unassembled WGS sequence"/>
</dbReference>
<feature type="chain" id="PRO_5039143547" evidence="1">
    <location>
        <begin position="24"/>
        <end position="439"/>
    </location>
</feature>
<accession>A0A543FPX3</accession>
<name>A0A543FPX3_9PSEU</name>
<dbReference type="AlphaFoldDB" id="A0A543FPX3"/>
<dbReference type="PANTHER" id="PTHR43649:SF14">
    <property type="entry name" value="BLR3389 PROTEIN"/>
    <property type="match status" value="1"/>
</dbReference>
<dbReference type="OrthoDB" id="2515046at2"/>
<dbReference type="Pfam" id="PF01547">
    <property type="entry name" value="SBP_bac_1"/>
    <property type="match status" value="1"/>
</dbReference>